<dbReference type="PANTHER" id="PTHR14326">
    <property type="entry name" value="TARGETING PROTEIN FOR XKLP2"/>
    <property type="match status" value="1"/>
</dbReference>
<feature type="domain" description="TPX2 C-terminal" evidence="8">
    <location>
        <begin position="437"/>
        <end position="509"/>
    </location>
</feature>
<feature type="compositionally biased region" description="Basic and acidic residues" evidence="7">
    <location>
        <begin position="366"/>
        <end position="388"/>
    </location>
</feature>
<evidence type="ECO:0000256" key="4">
    <source>
        <dbReference type="ARBA" id="ARBA00022490"/>
    </source>
</evidence>
<dbReference type="InterPro" id="IPR027330">
    <property type="entry name" value="TPX2_central_dom"/>
</dbReference>
<dbReference type="Proteomes" id="UP000261520">
    <property type="component" value="Unplaced"/>
</dbReference>
<reference evidence="10" key="2">
    <citation type="submission" date="2025-09" db="UniProtKB">
        <authorList>
            <consortium name="Ensembl"/>
        </authorList>
    </citation>
    <scope>IDENTIFICATION</scope>
</reference>
<dbReference type="PANTHER" id="PTHR14326:SF44">
    <property type="entry name" value="TARGETING PROTEIN FOR XKLP2"/>
    <property type="match status" value="1"/>
</dbReference>
<feature type="compositionally biased region" description="Pro residues" evidence="7">
    <location>
        <begin position="291"/>
        <end position="303"/>
    </location>
</feature>
<evidence type="ECO:0000256" key="6">
    <source>
        <dbReference type="ARBA" id="ARBA00023242"/>
    </source>
</evidence>
<dbReference type="AlphaFoldDB" id="A0A3B4BJP4"/>
<dbReference type="Pfam" id="PF12214">
    <property type="entry name" value="TPX2_importin"/>
    <property type="match status" value="1"/>
</dbReference>
<evidence type="ECO:0000256" key="2">
    <source>
        <dbReference type="ARBA" id="ARBA00004186"/>
    </source>
</evidence>
<organism evidence="10 11">
    <name type="scientific">Periophthalmus magnuspinnatus</name>
    <dbReference type="NCBI Taxonomy" id="409849"/>
    <lineage>
        <taxon>Eukaryota</taxon>
        <taxon>Metazoa</taxon>
        <taxon>Chordata</taxon>
        <taxon>Craniata</taxon>
        <taxon>Vertebrata</taxon>
        <taxon>Euteleostomi</taxon>
        <taxon>Actinopterygii</taxon>
        <taxon>Neopterygii</taxon>
        <taxon>Teleostei</taxon>
        <taxon>Neoteleostei</taxon>
        <taxon>Acanthomorphata</taxon>
        <taxon>Gobiaria</taxon>
        <taxon>Gobiiformes</taxon>
        <taxon>Gobioidei</taxon>
        <taxon>Gobiidae</taxon>
        <taxon>Oxudercinae</taxon>
        <taxon>Periophthalmus</taxon>
    </lineage>
</organism>
<comment type="similarity">
    <text evidence="3">Belongs to the TPX2 family.</text>
</comment>
<feature type="region of interest" description="Disordered" evidence="7">
    <location>
        <begin position="229"/>
        <end position="252"/>
    </location>
</feature>
<feature type="region of interest" description="Disordered" evidence="7">
    <location>
        <begin position="360"/>
        <end position="424"/>
    </location>
</feature>
<dbReference type="InterPro" id="IPR009675">
    <property type="entry name" value="TPX2_fam"/>
</dbReference>
<evidence type="ECO:0000256" key="7">
    <source>
        <dbReference type="SAM" id="MobiDB-lite"/>
    </source>
</evidence>
<reference evidence="10" key="1">
    <citation type="submission" date="2025-08" db="UniProtKB">
        <authorList>
            <consortium name="Ensembl"/>
        </authorList>
    </citation>
    <scope>IDENTIFICATION</scope>
</reference>
<name>A0A3B4BJP4_9GOBI</name>
<dbReference type="GO" id="GO:0060236">
    <property type="term" value="P:regulation of mitotic spindle organization"/>
    <property type="evidence" value="ECO:0007669"/>
    <property type="project" value="InterPro"/>
</dbReference>
<evidence type="ECO:0000259" key="9">
    <source>
        <dbReference type="Pfam" id="PF12214"/>
    </source>
</evidence>
<keyword evidence="11" id="KW-1185">Reference proteome</keyword>
<feature type="domain" description="TPX2 C-terminal" evidence="8">
    <location>
        <begin position="329"/>
        <end position="375"/>
    </location>
</feature>
<dbReference type="InterPro" id="IPR027329">
    <property type="entry name" value="TPX2_C"/>
</dbReference>
<evidence type="ECO:0000313" key="11">
    <source>
        <dbReference type="Proteomes" id="UP000261520"/>
    </source>
</evidence>
<evidence type="ECO:0000256" key="3">
    <source>
        <dbReference type="ARBA" id="ARBA00005885"/>
    </source>
</evidence>
<feature type="region of interest" description="Disordered" evidence="7">
    <location>
        <begin position="289"/>
        <end position="311"/>
    </location>
</feature>
<dbReference type="GO" id="GO:0005874">
    <property type="term" value="C:microtubule"/>
    <property type="evidence" value="ECO:0007669"/>
    <property type="project" value="InterPro"/>
</dbReference>
<evidence type="ECO:0000259" key="8">
    <source>
        <dbReference type="Pfam" id="PF06886"/>
    </source>
</evidence>
<feature type="compositionally biased region" description="Basic and acidic residues" evidence="7">
    <location>
        <begin position="399"/>
        <end position="410"/>
    </location>
</feature>
<accession>A0A3B4BJP4</accession>
<keyword evidence="6" id="KW-0539">Nucleus</keyword>
<evidence type="ECO:0000256" key="1">
    <source>
        <dbReference type="ARBA" id="ARBA00004123"/>
    </source>
</evidence>
<protein>
    <submittedName>
        <fullName evidence="10">Uncharacterized protein</fullName>
    </submittedName>
</protein>
<dbReference type="STRING" id="409849.ENSPMGP00000029001"/>
<proteinExistence type="inferred from homology"/>
<feature type="region of interest" description="Disordered" evidence="7">
    <location>
        <begin position="447"/>
        <end position="487"/>
    </location>
</feature>
<dbReference type="Ensembl" id="ENSPMGT00000030871.1">
    <property type="protein sequence ID" value="ENSPMGP00000029001.1"/>
    <property type="gene ID" value="ENSPMGG00000023337.1"/>
</dbReference>
<evidence type="ECO:0000313" key="10">
    <source>
        <dbReference type="Ensembl" id="ENSPMGP00000029001.1"/>
    </source>
</evidence>
<keyword evidence="5" id="KW-0206">Cytoskeleton</keyword>
<sequence>TTMDQNDLDTSDRYVFDAPSEVVDLAEFHNAPSDDTWFGKASERIITTTTRTLERMKKLQKEVALHRKKNEASYKAALAGSESKKMALTTTVPREFSFKTDARIKSSASTHTTEEVNFIEQLRKRSSPAKSVKGATVPKPFNLSASRKRKEESASYVPMAQQIHQFQKRTPDRFHQLSRKMQERGDCTGRGPAVWRSSGLNSELSHHKPIVREPTIPEGFHLQIEKRLQERQAKKPPAVEEEEPPHIFKSHPVSKKILEGVVGVPEKKLPTLTVPESPAFALKKRVRVEPVKPPSPIKPPPVPHFGLPFQPKLPEHHQVEVCPFSFDKREQERRALKEKKLEQMRNEDVPTFKAQPLPDFSTVVLPEKKKPEPTKPEPFHLLIDERGAQKSSRWESMVQEEKKQQEEATHFKARPNVVTHKEPFKPKKEDRLIVPILLTERRARERQEFDRQVNEKETRRALMEEQQRKEEAEREKEEIARLRQEQVHKAQPIKHYRCVKVKKSEMPLTVPQSPNFSDRFRM</sequence>
<evidence type="ECO:0000256" key="5">
    <source>
        <dbReference type="ARBA" id="ARBA00023212"/>
    </source>
</evidence>
<comment type="subcellular location">
    <subcellularLocation>
        <location evidence="2">Cytoplasm</location>
        <location evidence="2">Cytoskeleton</location>
        <location evidence="2">Spindle</location>
    </subcellularLocation>
    <subcellularLocation>
        <location evidence="1">Nucleus</location>
    </subcellularLocation>
</comment>
<keyword evidence="4" id="KW-0963">Cytoplasm</keyword>
<feature type="domain" description="TPX2 central" evidence="9">
    <location>
        <begin position="204"/>
        <end position="280"/>
    </location>
</feature>
<dbReference type="GO" id="GO:0005819">
    <property type="term" value="C:spindle"/>
    <property type="evidence" value="ECO:0007669"/>
    <property type="project" value="UniProtKB-SubCell"/>
</dbReference>
<dbReference type="Pfam" id="PF06886">
    <property type="entry name" value="TPX2"/>
    <property type="match status" value="2"/>
</dbReference>
<dbReference type="GO" id="GO:0005634">
    <property type="term" value="C:nucleus"/>
    <property type="evidence" value="ECO:0007669"/>
    <property type="project" value="UniProtKB-SubCell"/>
</dbReference>